<accession>A0A2U1S5Q5</accession>
<dbReference type="Pfam" id="PF12636">
    <property type="entry name" value="DUF3781"/>
    <property type="match status" value="1"/>
</dbReference>
<dbReference type="InterPro" id="IPR024229">
    <property type="entry name" value="DUF3781"/>
</dbReference>
<sequence length="80" mass="9352">MKKELLSNISKIHTTELGIERIKKNLDIDVENVVEYCINLIKKENSQIKCKGKNYYIQIDNIELTINKTSYTIITAHKKK</sequence>
<organism evidence="1 2">
    <name type="scientific">Methanobrevibacter woesei</name>
    <dbReference type="NCBI Taxonomy" id="190976"/>
    <lineage>
        <taxon>Archaea</taxon>
        <taxon>Methanobacteriati</taxon>
        <taxon>Methanobacteriota</taxon>
        <taxon>Methanomada group</taxon>
        <taxon>Methanobacteria</taxon>
        <taxon>Methanobacteriales</taxon>
        <taxon>Methanobacteriaceae</taxon>
        <taxon>Methanobrevibacter</taxon>
    </lineage>
</organism>
<dbReference type="OrthoDB" id="76467at2157"/>
<protein>
    <recommendedName>
        <fullName evidence="3">DUF3781 domain-containing protein</fullName>
    </recommendedName>
</protein>
<evidence type="ECO:0000313" key="1">
    <source>
        <dbReference type="EMBL" id="PWB85002.1"/>
    </source>
</evidence>
<evidence type="ECO:0000313" key="2">
    <source>
        <dbReference type="Proteomes" id="UP000245577"/>
    </source>
</evidence>
<keyword evidence="2" id="KW-1185">Reference proteome</keyword>
<name>A0A2U1S5Q5_9EURY</name>
<evidence type="ECO:0008006" key="3">
    <source>
        <dbReference type="Google" id="ProtNLM"/>
    </source>
</evidence>
<dbReference type="AlphaFoldDB" id="A0A2U1S5Q5"/>
<proteinExistence type="predicted"/>
<dbReference type="Proteomes" id="UP000245577">
    <property type="component" value="Unassembled WGS sequence"/>
</dbReference>
<gene>
    <name evidence="1" type="ORF">MBBWO_13150</name>
</gene>
<reference evidence="1 2" key="1">
    <citation type="submission" date="2017-03" db="EMBL/GenBank/DDBJ databases">
        <title>Genome sequence of Methanobrevibacter wosei.</title>
        <authorList>
            <person name="Poehlein A."/>
            <person name="Seedorf H."/>
            <person name="Daniel R."/>
        </authorList>
    </citation>
    <scope>NUCLEOTIDE SEQUENCE [LARGE SCALE GENOMIC DNA]</scope>
    <source>
        <strain evidence="1 2">DSM 11979</strain>
    </source>
</reference>
<comment type="caution">
    <text evidence="1">The sequence shown here is derived from an EMBL/GenBank/DDBJ whole genome shotgun (WGS) entry which is preliminary data.</text>
</comment>
<dbReference type="EMBL" id="MZGU01000006">
    <property type="protein sequence ID" value="PWB85002.1"/>
    <property type="molecule type" value="Genomic_DNA"/>
</dbReference>
<dbReference type="RefSeq" id="WP_116670098.1">
    <property type="nucleotide sequence ID" value="NZ_MZGU01000006.1"/>
</dbReference>